<feature type="domain" description="HAMP" evidence="2">
    <location>
        <begin position="201"/>
        <end position="253"/>
    </location>
</feature>
<feature type="transmembrane region" description="Helical" evidence="1">
    <location>
        <begin position="183"/>
        <end position="204"/>
    </location>
</feature>
<dbReference type="Gene3D" id="6.10.340.10">
    <property type="match status" value="1"/>
</dbReference>
<dbReference type="OrthoDB" id="369835at2"/>
<dbReference type="AlphaFoldDB" id="A0A1M7TEK1"/>
<dbReference type="InterPro" id="IPR003660">
    <property type="entry name" value="HAMP_dom"/>
</dbReference>
<dbReference type="RefSeq" id="WP_072760943.1">
    <property type="nucleotide sequence ID" value="NZ_FRDJ01000016.1"/>
</dbReference>
<organism evidence="3 4">
    <name type="scientific">Fervidobacterium gondwanense DSM 13020</name>
    <dbReference type="NCBI Taxonomy" id="1121883"/>
    <lineage>
        <taxon>Bacteria</taxon>
        <taxon>Thermotogati</taxon>
        <taxon>Thermotogota</taxon>
        <taxon>Thermotogae</taxon>
        <taxon>Thermotogales</taxon>
        <taxon>Fervidobacteriaceae</taxon>
        <taxon>Fervidobacterium</taxon>
    </lineage>
</organism>
<evidence type="ECO:0000313" key="4">
    <source>
        <dbReference type="Proteomes" id="UP000184207"/>
    </source>
</evidence>
<dbReference type="Proteomes" id="UP000184207">
    <property type="component" value="Unassembled WGS sequence"/>
</dbReference>
<name>A0A1M7TEK1_FERGO</name>
<dbReference type="GO" id="GO:0016020">
    <property type="term" value="C:membrane"/>
    <property type="evidence" value="ECO:0007669"/>
    <property type="project" value="InterPro"/>
</dbReference>
<keyword evidence="1" id="KW-0472">Membrane</keyword>
<dbReference type="STRING" id="1121883.SAMN02745226_01917"/>
<accession>A0A1M7TEK1</accession>
<evidence type="ECO:0000313" key="3">
    <source>
        <dbReference type="EMBL" id="SHN69182.1"/>
    </source>
</evidence>
<protein>
    <recommendedName>
        <fullName evidence="2">HAMP domain-containing protein</fullName>
    </recommendedName>
</protein>
<sequence>MSLKTLTLIIFVVSAVLGIFFTYRSNFSAMDGQIGEDALATLRAISVSIDEKDMQKVVASMDDTIPEYEKINSYLSKVREKYGFKYLYTFYVSTDEKIVYLVDGMPKNSEEFSALGDTEEDSFVISYISKADDFYITPIYRSEEWGELKIVGIKLGTFSGKDVWLSCDFDANFVRGKVIRASLSSLSVLLVVNIAYLLLGFYILSRLKNVSNVMHSFAEGNLSVSISSKGMKEISRIFKDIDTARSALIDVIERIKIGMGGAIKEFEGNIMLVKDFEREFENSIDDFENVFKDILKAINDVTATTEHSCKEK</sequence>
<keyword evidence="4" id="KW-1185">Reference proteome</keyword>
<keyword evidence="1" id="KW-1133">Transmembrane helix</keyword>
<dbReference type="GO" id="GO:0007165">
    <property type="term" value="P:signal transduction"/>
    <property type="evidence" value="ECO:0007669"/>
    <property type="project" value="InterPro"/>
</dbReference>
<evidence type="ECO:0000259" key="2">
    <source>
        <dbReference type="PROSITE" id="PS50885"/>
    </source>
</evidence>
<evidence type="ECO:0000256" key="1">
    <source>
        <dbReference type="SAM" id="Phobius"/>
    </source>
</evidence>
<keyword evidence="1" id="KW-0812">Transmembrane</keyword>
<proteinExistence type="predicted"/>
<dbReference type="PROSITE" id="PS50885">
    <property type="entry name" value="HAMP"/>
    <property type="match status" value="1"/>
</dbReference>
<feature type="transmembrane region" description="Helical" evidence="1">
    <location>
        <begin position="6"/>
        <end position="23"/>
    </location>
</feature>
<dbReference type="EMBL" id="FRDJ01000016">
    <property type="protein sequence ID" value="SHN69182.1"/>
    <property type="molecule type" value="Genomic_DNA"/>
</dbReference>
<gene>
    <name evidence="3" type="ORF">SAMN02745226_01917</name>
</gene>
<reference evidence="4" key="1">
    <citation type="submission" date="2016-12" db="EMBL/GenBank/DDBJ databases">
        <authorList>
            <person name="Varghese N."/>
            <person name="Submissions S."/>
        </authorList>
    </citation>
    <scope>NUCLEOTIDE SEQUENCE [LARGE SCALE GENOMIC DNA]</scope>
    <source>
        <strain evidence="4">DSM 13020</strain>
    </source>
</reference>